<keyword evidence="2" id="KW-0597">Phosphoprotein</keyword>
<dbReference type="InterPro" id="IPR036736">
    <property type="entry name" value="ACP-like_sf"/>
</dbReference>
<dbReference type="PANTHER" id="PTHR43439:SF2">
    <property type="entry name" value="ENZYME, PUTATIVE (JCVI)-RELATED"/>
    <property type="match status" value="1"/>
</dbReference>
<dbReference type="SUPFAM" id="SSF47336">
    <property type="entry name" value="ACP-like"/>
    <property type="match status" value="1"/>
</dbReference>
<keyword evidence="1" id="KW-0596">Phosphopantetheine</keyword>
<dbReference type="InterPro" id="IPR051414">
    <property type="entry name" value="Adenylate-forming_Reductase"/>
</dbReference>
<dbReference type="InterPro" id="IPR013120">
    <property type="entry name" value="FAR_NAD-bd"/>
</dbReference>
<dbReference type="SUPFAM" id="SSF51735">
    <property type="entry name" value="NAD(P)-binding Rossmann-fold domains"/>
    <property type="match status" value="1"/>
</dbReference>
<dbReference type="Proteomes" id="UP001276659">
    <property type="component" value="Unassembled WGS sequence"/>
</dbReference>
<dbReference type="Gene3D" id="3.40.50.720">
    <property type="entry name" value="NAD(P)-binding Rossmann-like Domain"/>
    <property type="match status" value="1"/>
</dbReference>
<feature type="domain" description="Thioester reductase (TE)" evidence="3">
    <location>
        <begin position="305"/>
        <end position="540"/>
    </location>
</feature>
<reference evidence="4" key="1">
    <citation type="submission" date="2022-11" db="EMBL/GenBank/DDBJ databases">
        <title>Chromosomal genome sequence assembly and mating type (MAT) locus characterization of the leprose asexual lichenized fungus Lepraria neglecta (Nyl.) Erichsen.</title>
        <authorList>
            <person name="Allen J.L."/>
            <person name="Pfeffer B."/>
        </authorList>
    </citation>
    <scope>NUCLEOTIDE SEQUENCE</scope>
    <source>
        <strain evidence="4">Allen 5258</strain>
    </source>
</reference>
<evidence type="ECO:0000256" key="2">
    <source>
        <dbReference type="ARBA" id="ARBA00022553"/>
    </source>
</evidence>
<keyword evidence="5" id="KW-1185">Reference proteome</keyword>
<accession>A0AAD9ZGC2</accession>
<evidence type="ECO:0000313" key="4">
    <source>
        <dbReference type="EMBL" id="KAK3176554.1"/>
    </source>
</evidence>
<dbReference type="EMBL" id="JASNWA010000004">
    <property type="protein sequence ID" value="KAK3176554.1"/>
    <property type="molecule type" value="Genomic_DNA"/>
</dbReference>
<name>A0AAD9ZGC2_9LECA</name>
<sequence>MKPLAGGMYELVILDGLKSKTAFNSNDPPNSFHTHDMFVPHPSIPGSWKHVGRLDDCVTLMTGEKVLPMPIENRIRQDSRVKEAVVIGVGRAFPGLLVFKSEEAENPSELDYREAVWTAVEDYNSRVEGSSKIGQDMIVWLPATRDYPQTDKGTVIRAQLYEAFATDISALYERGVLGSGAQKFEIDGLEDWLVRTFRERFNVRLVDTEQKIFTAGVDSVQISRMLGIISLEFSLYHISPSTSAVYDTQNIQQLARYLHDIRHGKATRNGKEESAAAMIEMIKDHSHFDQHVARGSKSKHKSVFITGANGFLGSHILAQVLEMPSIARVYCQVRASSPTEARSRLLSSLAARHIEPVQDEFKKVYAFHCDINSSQLPPHLKEELSIQLTHIIHCAWPVNFNLPLSAFKEQFRNLQSLLQFSLATNSPKPIHLVFCSSVSAALNHPSPVPERPLVSPDNSALTGYGQSKFVAEKIIQKAVENAGANATILRIGQVVGDTLHGIWNDNNAIPIMVRSSLTTLTLPAMDERCAWLPVDTAARSVIEFAGLGLDEVDRTDGNSEFPRKTYVFNLVNPKTFSWTDDFVPILRANGLSFEIVSPQWWLQHLREGGQNGNDNPAVKLMSFWSTKFGWHESKSLRDCHHDHAREGSLTFDTVLAQQKSLALRNAPDVIAGGLVLKMLGVWMGNWRISDIS</sequence>
<dbReference type="InterPro" id="IPR036291">
    <property type="entry name" value="NAD(P)-bd_dom_sf"/>
</dbReference>
<evidence type="ECO:0000256" key="1">
    <source>
        <dbReference type="ARBA" id="ARBA00022450"/>
    </source>
</evidence>
<dbReference type="Pfam" id="PF23562">
    <property type="entry name" value="AMP-binding_C_3"/>
    <property type="match status" value="1"/>
</dbReference>
<dbReference type="SUPFAM" id="SSF56801">
    <property type="entry name" value="Acetyl-CoA synthetase-like"/>
    <property type="match status" value="1"/>
</dbReference>
<comment type="caution">
    <text evidence="4">The sequence shown here is derived from an EMBL/GenBank/DDBJ whole genome shotgun (WGS) entry which is preliminary data.</text>
</comment>
<gene>
    <name evidence="4" type="ORF">OEA41_007877</name>
</gene>
<dbReference type="Gene3D" id="1.10.1200.10">
    <property type="entry name" value="ACP-like"/>
    <property type="match status" value="1"/>
</dbReference>
<dbReference type="AlphaFoldDB" id="A0AAD9ZGC2"/>
<protein>
    <submittedName>
        <fullName evidence="4">Secondary metabolism biosynthetic enzyme</fullName>
    </submittedName>
</protein>
<evidence type="ECO:0000259" key="3">
    <source>
        <dbReference type="Pfam" id="PF07993"/>
    </source>
</evidence>
<dbReference type="Pfam" id="PF07993">
    <property type="entry name" value="NAD_binding_4"/>
    <property type="match status" value="1"/>
</dbReference>
<dbReference type="PANTHER" id="PTHR43439">
    <property type="entry name" value="PHENYLACETATE-COENZYME A LIGASE"/>
    <property type="match status" value="1"/>
</dbReference>
<evidence type="ECO:0000313" key="5">
    <source>
        <dbReference type="Proteomes" id="UP001276659"/>
    </source>
</evidence>
<organism evidence="4 5">
    <name type="scientific">Lepraria neglecta</name>
    <dbReference type="NCBI Taxonomy" id="209136"/>
    <lineage>
        <taxon>Eukaryota</taxon>
        <taxon>Fungi</taxon>
        <taxon>Dikarya</taxon>
        <taxon>Ascomycota</taxon>
        <taxon>Pezizomycotina</taxon>
        <taxon>Lecanoromycetes</taxon>
        <taxon>OSLEUM clade</taxon>
        <taxon>Lecanoromycetidae</taxon>
        <taxon>Lecanorales</taxon>
        <taxon>Lecanorineae</taxon>
        <taxon>Stereocaulaceae</taxon>
        <taxon>Lepraria</taxon>
    </lineage>
</organism>
<proteinExistence type="predicted"/>